<dbReference type="Pfam" id="PF18912">
    <property type="entry name" value="DZR_2"/>
    <property type="match status" value="1"/>
</dbReference>
<dbReference type="InterPro" id="IPR029057">
    <property type="entry name" value="PRTase-like"/>
</dbReference>
<dbReference type="AlphaFoldDB" id="M7NWS9"/>
<dbReference type="PANTHER" id="PTHR47505:SF1">
    <property type="entry name" value="DNA UTILIZATION PROTEIN YHGH"/>
    <property type="match status" value="1"/>
</dbReference>
<dbReference type="PATRIC" id="fig|1286106.3.peg.1243"/>
<sequence length="202" mass="22599">MMAKHLRSDSVVRQLAHLVPRLYNKLLPVPCFLCGVETADGPLCPDCMADLPEISHQCPLCAIPMQSDTICGDCLKNPPPQQKSISLFTYQEPVDRCISAFKYHRHLGFASLFADLLAKKVQHDYPLATLVPVPLHPIKIRLRGFNQSQEIAKRLSHHLSLPLNPHCLVRSRNTPAQSQLTAKRADKISEMHSAATVRRQTA</sequence>
<dbReference type="Proteomes" id="UP000012019">
    <property type="component" value="Unassembled WGS sequence"/>
</dbReference>
<dbReference type="eggNOG" id="COG1040">
    <property type="taxonomic scope" value="Bacteria"/>
</dbReference>
<dbReference type="EMBL" id="APHR01000030">
    <property type="protein sequence ID" value="EMR13218.1"/>
    <property type="molecule type" value="Genomic_DNA"/>
</dbReference>
<dbReference type="OrthoDB" id="9793412at2"/>
<proteinExistence type="predicted"/>
<dbReference type="InterPro" id="IPR044005">
    <property type="entry name" value="DZR_2"/>
</dbReference>
<comment type="caution">
    <text evidence="3">The sequence shown here is derived from an EMBL/GenBank/DDBJ whole genome shotgun (WGS) entry which is preliminary data.</text>
</comment>
<evidence type="ECO:0000313" key="3">
    <source>
        <dbReference type="EMBL" id="EMR13218.1"/>
    </source>
</evidence>
<dbReference type="RefSeq" id="WP_009726237.1">
    <property type="nucleotide sequence ID" value="NZ_APHR01000030.1"/>
</dbReference>
<feature type="domain" description="Double zinc ribbon" evidence="2">
    <location>
        <begin position="24"/>
        <end position="75"/>
    </location>
</feature>
<reference evidence="3 4" key="1">
    <citation type="journal article" date="2013" name="Genome Announc.">
        <title>Draft Genome Sequence of Methylophaga lonarensis MPLT, a Haloalkaliphilic (Non-Methane-Utilizing) Methylotroph.</title>
        <authorList>
            <person name="Shetty S.A."/>
            <person name="Marathe N.P."/>
            <person name="Munot H."/>
            <person name="Antony C.P."/>
            <person name="Dhotre D.P."/>
            <person name="Murrell J.C."/>
            <person name="Shouche Y.S."/>
        </authorList>
    </citation>
    <scope>NUCLEOTIDE SEQUENCE [LARGE SCALE GENOMIC DNA]</scope>
    <source>
        <strain evidence="3 4">MPL</strain>
    </source>
</reference>
<name>M7NWS9_9GAMM</name>
<evidence type="ECO:0000259" key="2">
    <source>
        <dbReference type="Pfam" id="PF18912"/>
    </source>
</evidence>
<dbReference type="SUPFAM" id="SSF53271">
    <property type="entry name" value="PRTase-like"/>
    <property type="match status" value="1"/>
</dbReference>
<evidence type="ECO:0000313" key="4">
    <source>
        <dbReference type="Proteomes" id="UP000012019"/>
    </source>
</evidence>
<gene>
    <name evidence="3" type="ORF">MPL1_06175</name>
</gene>
<dbReference type="STRING" id="1286106.MPL1_06175"/>
<dbReference type="InterPro" id="IPR051910">
    <property type="entry name" value="ComF/GntX_DNA_util-trans"/>
</dbReference>
<evidence type="ECO:0000256" key="1">
    <source>
        <dbReference type="SAM" id="MobiDB-lite"/>
    </source>
</evidence>
<accession>M7NWS9</accession>
<protein>
    <submittedName>
        <fullName evidence="3">Competence protein F-like protein</fullName>
    </submittedName>
</protein>
<organism evidence="3 4">
    <name type="scientific">Methylophaga lonarensis MPL</name>
    <dbReference type="NCBI Taxonomy" id="1286106"/>
    <lineage>
        <taxon>Bacteria</taxon>
        <taxon>Pseudomonadati</taxon>
        <taxon>Pseudomonadota</taxon>
        <taxon>Gammaproteobacteria</taxon>
        <taxon>Thiotrichales</taxon>
        <taxon>Piscirickettsiaceae</taxon>
        <taxon>Methylophaga</taxon>
    </lineage>
</organism>
<dbReference type="PANTHER" id="PTHR47505">
    <property type="entry name" value="DNA UTILIZATION PROTEIN YHGH"/>
    <property type="match status" value="1"/>
</dbReference>
<keyword evidence="4" id="KW-1185">Reference proteome</keyword>
<feature type="region of interest" description="Disordered" evidence="1">
    <location>
        <begin position="173"/>
        <end position="202"/>
    </location>
</feature>